<dbReference type="InterPro" id="IPR016156">
    <property type="entry name" value="FAD/NAD-linked_Rdtase_dimer_sf"/>
</dbReference>
<dbReference type="PRINTS" id="PR00368">
    <property type="entry name" value="FADPNR"/>
</dbReference>
<proteinExistence type="predicted"/>
<dbReference type="PANTHER" id="PTHR43557">
    <property type="entry name" value="APOPTOSIS-INDUCING FACTOR 1"/>
    <property type="match status" value="1"/>
</dbReference>
<keyword evidence="4" id="KW-0560">Oxidoreductase</keyword>
<dbReference type="InterPro" id="IPR028202">
    <property type="entry name" value="Reductase_C"/>
</dbReference>
<reference evidence="7" key="1">
    <citation type="submission" date="1998-10" db="EMBL/GenBank/DDBJ databases">
        <authorList>
            <person name="Mosqueda-Cano G."/>
        </authorList>
    </citation>
    <scope>NUCLEOTIDE SEQUENCE</scope>
    <source>
        <strain evidence="7">DOT-T1E</strain>
    </source>
</reference>
<dbReference type="InterPro" id="IPR036188">
    <property type="entry name" value="FAD/NAD-bd_sf"/>
</dbReference>
<feature type="domain" description="Reductase C-terminal" evidence="6">
    <location>
        <begin position="321"/>
        <end position="404"/>
    </location>
</feature>
<sequence>MVNPMGEDISKIVIIGAGQAGATVAFGLRRNGFAGEITLVGEESHLPYERPQLSKEMLRPEASAHKSIKTRADYEEQSILLELGCKVVRADAQAHSIVLDDGRQLAFDRLVIATGVQPRRLSSAFQGAHRVHYLRTLEDAARLRADLEAGKSLAIVGGGVIGLEVAAAARALNCPVTLIEAADRLMSRSVDEVVSAYLDRAHRRNGVDIRYGVAATELLDDGRLRLSDGGTVPAEAVLVGIGVTPNIEGFEHLDITDATGVRVDAYSQTVVPGIFATGDIASQPNGGGFGRIETWANAQDHALNLVKNLMGEAVPYEAPVWFWSDQGPINLQVVGDAANGRRIVRGDEHGDVFSVFRLDANQQVIGCATVNSPKDMAVARRWVKQRSSVDPQRLADPTIPLRDCAV</sequence>
<dbReference type="GO" id="GO:0005737">
    <property type="term" value="C:cytoplasm"/>
    <property type="evidence" value="ECO:0007669"/>
    <property type="project" value="TreeGrafter"/>
</dbReference>
<dbReference type="InterPro" id="IPR023753">
    <property type="entry name" value="FAD/NAD-binding_dom"/>
</dbReference>
<reference evidence="7" key="4">
    <citation type="journal article" date="2001" name="Mol. Microbiol.">
        <title>Global and cognate regulators control the expression of the organic solvent efflux pumps TtgABC and TtgDEF of Pseudomonas putida.</title>
        <authorList>
            <person name="Duque E."/>
            <person name="Segura A."/>
            <person name="Mosqueda G."/>
            <person name="Ramos J.L."/>
        </authorList>
    </citation>
    <scope>NUCLEOTIDE SEQUENCE</scope>
    <source>
        <strain evidence="7">DOT-T1E</strain>
    </source>
</reference>
<keyword evidence="3" id="KW-0274">FAD</keyword>
<evidence type="ECO:0000256" key="4">
    <source>
        <dbReference type="ARBA" id="ARBA00023002"/>
    </source>
</evidence>
<dbReference type="PANTHER" id="PTHR43557:SF2">
    <property type="entry name" value="RIESKE DOMAIN-CONTAINING PROTEIN-RELATED"/>
    <property type="match status" value="1"/>
</dbReference>
<evidence type="ECO:0000259" key="6">
    <source>
        <dbReference type="Pfam" id="PF14759"/>
    </source>
</evidence>
<evidence type="ECO:0000313" key="7">
    <source>
        <dbReference type="EMBL" id="ADI95382.1"/>
    </source>
</evidence>
<dbReference type="SUPFAM" id="SSF51905">
    <property type="entry name" value="FAD/NAD(P)-binding domain"/>
    <property type="match status" value="1"/>
</dbReference>
<reference evidence="7" key="2">
    <citation type="journal article" date="1999" name="Gene">
        <title>Toluene metabolism by the solvent-tolerant Pseudomonas putida DOT-T1 strain, and its role in solvent impermeabilization.</title>
        <authorList>
            <person name="Mosqueda G."/>
            <person name="Ramos-Gonzalez M.I."/>
            <person name="Ramos J.L."/>
        </authorList>
    </citation>
    <scope>NUCLEOTIDE SEQUENCE</scope>
    <source>
        <strain evidence="7">DOT-T1E</strain>
    </source>
</reference>
<protein>
    <submittedName>
        <fullName evidence="7">CmtAa</fullName>
    </submittedName>
</protein>
<dbReference type="Pfam" id="PF14759">
    <property type="entry name" value="Reductase_C"/>
    <property type="match status" value="1"/>
</dbReference>
<evidence type="ECO:0000256" key="1">
    <source>
        <dbReference type="ARBA" id="ARBA00001974"/>
    </source>
</evidence>
<dbReference type="Gene3D" id="3.30.390.30">
    <property type="match status" value="1"/>
</dbReference>
<evidence type="ECO:0000256" key="3">
    <source>
        <dbReference type="ARBA" id="ARBA00022827"/>
    </source>
</evidence>
<dbReference type="InterPro" id="IPR050446">
    <property type="entry name" value="FAD-oxidoreductase/Apoptosis"/>
</dbReference>
<accession>E0X9A3</accession>
<organism evidence="7">
    <name type="scientific">Pseudomonas putida</name>
    <name type="common">Arthrobacter siderocapsulatus</name>
    <dbReference type="NCBI Taxonomy" id="303"/>
    <lineage>
        <taxon>Bacteria</taxon>
        <taxon>Pseudomonadati</taxon>
        <taxon>Pseudomonadota</taxon>
        <taxon>Gammaproteobacteria</taxon>
        <taxon>Pseudomonadales</taxon>
        <taxon>Pseudomonadaceae</taxon>
        <taxon>Pseudomonas</taxon>
    </lineage>
</organism>
<dbReference type="EMBL" id="GQ884177">
    <property type="protein sequence ID" value="ADI95382.1"/>
    <property type="molecule type" value="Genomic_DNA"/>
</dbReference>
<dbReference type="SUPFAM" id="SSF55424">
    <property type="entry name" value="FAD/NAD-linked reductases, dimerisation (C-terminal) domain"/>
    <property type="match status" value="1"/>
</dbReference>
<dbReference type="PRINTS" id="PR00411">
    <property type="entry name" value="PNDRDTASEI"/>
</dbReference>
<evidence type="ECO:0000259" key="5">
    <source>
        <dbReference type="Pfam" id="PF07992"/>
    </source>
</evidence>
<dbReference type="GO" id="GO:0016651">
    <property type="term" value="F:oxidoreductase activity, acting on NAD(P)H"/>
    <property type="evidence" value="ECO:0007669"/>
    <property type="project" value="TreeGrafter"/>
</dbReference>
<dbReference type="Pfam" id="PF07992">
    <property type="entry name" value="Pyr_redox_2"/>
    <property type="match status" value="1"/>
</dbReference>
<reference evidence="7" key="3">
    <citation type="journal article" date="2000" name="J. Bacteriol.">
        <title>A set of genes encoding a second toluene efflux system in Pseudomonas putida DOT-T1 is linked to the tod genes for toluene metabolism.</title>
        <authorList>
            <person name="Mosqueda G."/>
            <person name="Ramos J.L."/>
        </authorList>
    </citation>
    <scope>NUCLEOTIDE SEQUENCE</scope>
    <source>
        <strain evidence="7">DOT-T1E</strain>
    </source>
</reference>
<evidence type="ECO:0000256" key="2">
    <source>
        <dbReference type="ARBA" id="ARBA00022630"/>
    </source>
</evidence>
<dbReference type="AlphaFoldDB" id="E0X9A3"/>
<dbReference type="Gene3D" id="3.50.50.60">
    <property type="entry name" value="FAD/NAD(P)-binding domain"/>
    <property type="match status" value="2"/>
</dbReference>
<comment type="cofactor">
    <cofactor evidence="1">
        <name>FAD</name>
        <dbReference type="ChEBI" id="CHEBI:57692"/>
    </cofactor>
</comment>
<feature type="domain" description="FAD/NAD(P)-binding" evidence="5">
    <location>
        <begin position="11"/>
        <end position="302"/>
    </location>
</feature>
<keyword evidence="2" id="KW-0285">Flavoprotein</keyword>
<reference evidence="7" key="5">
    <citation type="submission" date="2009-08" db="EMBL/GenBank/DDBJ databases">
        <title>Global regulation of food supply by Pseudomonas putida DOT-T1E.</title>
        <authorList>
            <person name="Daniels C."/>
            <person name="Godoy P."/>
            <person name="Duque E."/>
            <person name="Molina-Henares M.A."/>
            <person name="de la Torre J."/>
            <person name="Del Arco J.M."/>
            <person name="Herrera C."/>
            <person name="Segura A."/>
            <person name="Guazzaroni M.E."/>
            <person name="Ferrer M."/>
            <person name="Ramos J.L."/>
        </authorList>
    </citation>
    <scope>NUCLEOTIDE SEQUENCE</scope>
    <source>
        <strain evidence="7">DOT-T1E</strain>
    </source>
</reference>
<name>E0X9A3_PSEPU</name>